<dbReference type="PROSITE" id="PS51257">
    <property type="entry name" value="PROKAR_LIPOPROTEIN"/>
    <property type="match status" value="1"/>
</dbReference>
<dbReference type="Proteomes" id="UP000294664">
    <property type="component" value="Unassembled WGS sequence"/>
</dbReference>
<gene>
    <name evidence="1" type="ORF">EDC64_11687</name>
</gene>
<accession>A0A4V2UX25</accession>
<proteinExistence type="predicted"/>
<dbReference type="AlphaFoldDB" id="A0A4V2UX25"/>
<reference evidence="1 2" key="1">
    <citation type="submission" date="2019-03" db="EMBL/GenBank/DDBJ databases">
        <title>Genomic Encyclopedia of Type Strains, Phase IV (KMG-IV): sequencing the most valuable type-strain genomes for metagenomic binning, comparative biology and taxonomic classification.</title>
        <authorList>
            <person name="Goeker M."/>
        </authorList>
    </citation>
    <scope>NUCLEOTIDE SEQUENCE [LARGE SCALE GENOMIC DNA]</scope>
    <source>
        <strain evidence="1 2">DSM 9035</strain>
    </source>
</reference>
<dbReference type="OrthoDB" id="8163842at2"/>
<protein>
    <submittedName>
        <fullName evidence="1">Uncharacterized protein</fullName>
    </submittedName>
</protein>
<dbReference type="EMBL" id="SMAI01000016">
    <property type="protein sequence ID" value="TCT01888.1"/>
    <property type="molecule type" value="Genomic_DNA"/>
</dbReference>
<keyword evidence="2" id="KW-1185">Reference proteome</keyword>
<evidence type="ECO:0000313" key="2">
    <source>
        <dbReference type="Proteomes" id="UP000294664"/>
    </source>
</evidence>
<organism evidence="1 2">
    <name type="scientific">Aquabacter spiritensis</name>
    <dbReference type="NCBI Taxonomy" id="933073"/>
    <lineage>
        <taxon>Bacteria</taxon>
        <taxon>Pseudomonadati</taxon>
        <taxon>Pseudomonadota</taxon>
        <taxon>Alphaproteobacteria</taxon>
        <taxon>Hyphomicrobiales</taxon>
        <taxon>Xanthobacteraceae</taxon>
        <taxon>Aquabacter</taxon>
    </lineage>
</organism>
<evidence type="ECO:0000313" key="1">
    <source>
        <dbReference type="EMBL" id="TCT01888.1"/>
    </source>
</evidence>
<comment type="caution">
    <text evidence="1">The sequence shown here is derived from an EMBL/GenBank/DDBJ whole genome shotgun (WGS) entry which is preliminary data.</text>
</comment>
<sequence>MKSLLPTALAVLVSACSGPPPITSGPDPADPSVAVPAVRYAPVLAGDVDYRPVPPRSWIEQNQGLAPGQGGR</sequence>
<name>A0A4V2UX25_9HYPH</name>